<feature type="transmembrane region" description="Helical" evidence="9">
    <location>
        <begin position="456"/>
        <end position="478"/>
    </location>
</feature>
<feature type="compositionally biased region" description="Basic and acidic residues" evidence="8">
    <location>
        <begin position="812"/>
        <end position="824"/>
    </location>
</feature>
<keyword evidence="13" id="KW-1185">Reference proteome</keyword>
<evidence type="ECO:0000259" key="11">
    <source>
        <dbReference type="PROSITE" id="PS50261"/>
    </source>
</evidence>
<evidence type="ECO:0000256" key="7">
    <source>
        <dbReference type="SAM" id="Coils"/>
    </source>
</evidence>
<evidence type="ECO:0000256" key="1">
    <source>
        <dbReference type="ARBA" id="ARBA00004141"/>
    </source>
</evidence>
<evidence type="ECO:0000256" key="8">
    <source>
        <dbReference type="SAM" id="MobiDB-lite"/>
    </source>
</evidence>
<proteinExistence type="inferred from homology"/>
<feature type="transmembrane region" description="Helical" evidence="9">
    <location>
        <begin position="772"/>
        <end position="793"/>
    </location>
</feature>
<feature type="region of interest" description="Disordered" evidence="8">
    <location>
        <begin position="812"/>
        <end position="837"/>
    </location>
</feature>
<dbReference type="PANTHER" id="PTHR45930">
    <property type="entry name" value="G-PROTEIN COUPLED RECEPTOR 124-LIKE PROTEIN"/>
    <property type="match status" value="1"/>
</dbReference>
<evidence type="ECO:0000313" key="12">
    <source>
        <dbReference type="EMBL" id="RNA42585.1"/>
    </source>
</evidence>
<dbReference type="AlphaFoldDB" id="A0A3M7T3R1"/>
<reference evidence="12 13" key="1">
    <citation type="journal article" date="2018" name="Sci. Rep.">
        <title>Genomic signatures of local adaptation to the degree of environmental predictability in rotifers.</title>
        <authorList>
            <person name="Franch-Gras L."/>
            <person name="Hahn C."/>
            <person name="Garcia-Roger E.M."/>
            <person name="Carmona M.J."/>
            <person name="Serra M."/>
            <person name="Gomez A."/>
        </authorList>
    </citation>
    <scope>NUCLEOTIDE SEQUENCE [LARGE SCALE GENOMIC DNA]</scope>
    <source>
        <strain evidence="12">HYR1</strain>
    </source>
</reference>
<feature type="signal peptide" evidence="10">
    <location>
        <begin position="1"/>
        <end position="18"/>
    </location>
</feature>
<feature type="transmembrane region" description="Helical" evidence="9">
    <location>
        <begin position="524"/>
        <end position="544"/>
    </location>
</feature>
<evidence type="ECO:0000256" key="10">
    <source>
        <dbReference type="SAM" id="SignalP"/>
    </source>
</evidence>
<feature type="domain" description="G-protein coupled receptors family 2 profile 2" evidence="11">
    <location>
        <begin position="453"/>
        <end position="657"/>
    </location>
</feature>
<evidence type="ECO:0000256" key="6">
    <source>
        <dbReference type="ARBA" id="ARBA00023170"/>
    </source>
</evidence>
<dbReference type="InterPro" id="IPR000832">
    <property type="entry name" value="GPCR_2_secretin-like"/>
</dbReference>
<evidence type="ECO:0000256" key="3">
    <source>
        <dbReference type="ARBA" id="ARBA00022692"/>
    </source>
</evidence>
<dbReference type="InterPro" id="IPR017981">
    <property type="entry name" value="GPCR_2-like_7TM"/>
</dbReference>
<dbReference type="STRING" id="10195.A0A3M7T3R1"/>
<accession>A0A3M7T3R1</accession>
<dbReference type="Proteomes" id="UP000276133">
    <property type="component" value="Unassembled WGS sequence"/>
</dbReference>
<sequence>MILLIVKISFSTFSITFAYCSPFKTRNFLCMVIEDNHPFSSFQLYQQMSCPNNSKCPLNDSKNYLRKKKRIQASNFKLQNLILLSCKIKRYQLTQQIYFKCNDQVDDQVTSRIDLDHQMINSYSRFSKKLEFIFFENDHLLPSVIANQTHENLSNYDLINLVDYNSLLDSNELSESTGKLISQIVGFISTPNFNQPNNFNLSLEIKMPDLYFRVLGLIDSKLELKRAEINKQNLSLNHKKTEKDKNLFDQIFVQNSLLTETNSLYFDISSSTPKTSNNVLLMNKNLKLKNYDSSIQQIYEKHFLTNSKRLKNFKNLLIKNWFRVHNYQVLYGMFKNDTNGPHIEWSEKNFNAICDIRRLLSSTNSTKYALYSHLKCNLTAKNPNIHFIGLRHSPHHTELTKSQPPNPQLASIIHLIDEYAQLFRINIKDDLTTNLSIMAQIRAILHHNYQFFDQKVLYFFSLVSILILSANIVIYLILKKSLLMPRSFQHCIINKWLSVLSLILFFIVGIKQIFIPHLCLITAIGSHFLMLASFLWYLLYYWCLYSKLRVLEKRNFNLIFNNNNIQLKKLSEHEEEEEYVKKPVVHLYMLGYGIPILLVSIIISITKRDYVQVPYSVCFTNEPNILIGSIILPVCFVFLVQLVLVGLIWATLRRIVKDLNMEDLESKPEDPKINEEKKELCKNWLINRDLNVNDCIEVKTNPSTQKSVVNFNRDVYPESNTSFNSDSDRTSIMDTQHKPHIQLKFSLFSSVIFLSICLLAGCASTLDHDLAFTYLLSLALFVYSVLEISFYVLSRDDLFSLDLNFSFSFSNDKNKSDESTESHSNETNSQDNNWYFEPNEEKTECPKIEDLYERFNFNDLNSTKKNVTNTILEEESMEEDDHKRSISDALFSAKKSHSMVTRNVDEIVDESKTTDLRPSLAMSEDLSDSTVCSQKFYESRSKKVKKSSYSYEEKNRNDQVIIEEYVSKLDDLLSSNCLVNTGAAAETVATIAKVKRRSNSSMTSSVVTTSNESNFNANHVTNPNLVVNSYLGDDDIYNSNSIYHVGSTSQRSSSVCSNVWQKNSIERTSGKFATRNKPYATPRKAANLNAFKFFTNRQKNALVICGFRLKIWQCYKHDSTNITIQSALDFMTPDFVTF</sequence>
<comment type="caution">
    <text evidence="12">The sequence shown here is derived from an EMBL/GenBank/DDBJ whole genome shotgun (WGS) entry which is preliminary data.</text>
</comment>
<dbReference type="EMBL" id="REGN01000347">
    <property type="protein sequence ID" value="RNA42585.1"/>
    <property type="molecule type" value="Genomic_DNA"/>
</dbReference>
<dbReference type="PROSITE" id="PS50261">
    <property type="entry name" value="G_PROTEIN_RECEP_F2_4"/>
    <property type="match status" value="1"/>
</dbReference>
<feature type="chain" id="PRO_5018261840" evidence="10">
    <location>
        <begin position="19"/>
        <end position="1138"/>
    </location>
</feature>
<feature type="coiled-coil region" evidence="7">
    <location>
        <begin position="217"/>
        <end position="244"/>
    </location>
</feature>
<name>A0A3M7T3R1_BRAPC</name>
<dbReference type="OrthoDB" id="10031018at2759"/>
<keyword evidence="4 9" id="KW-1133">Transmembrane helix</keyword>
<feature type="transmembrane region" description="Helical" evidence="9">
    <location>
        <begin position="587"/>
        <end position="605"/>
    </location>
</feature>
<keyword evidence="7" id="KW-0175">Coiled coil</keyword>
<dbReference type="PANTHER" id="PTHR45930:SF4">
    <property type="entry name" value="ADHESION G PROTEIN-COUPLED RECEPTOR A3"/>
    <property type="match status" value="1"/>
</dbReference>
<dbReference type="GO" id="GO:0004888">
    <property type="term" value="F:transmembrane signaling receptor activity"/>
    <property type="evidence" value="ECO:0007669"/>
    <property type="project" value="InterPro"/>
</dbReference>
<dbReference type="InterPro" id="IPR051963">
    <property type="entry name" value="Adhesion_GPCR_A"/>
</dbReference>
<keyword evidence="3 9" id="KW-0812">Transmembrane</keyword>
<evidence type="ECO:0000256" key="2">
    <source>
        <dbReference type="ARBA" id="ARBA00007343"/>
    </source>
</evidence>
<dbReference type="GO" id="GO:0007166">
    <property type="term" value="P:cell surface receptor signaling pathway"/>
    <property type="evidence" value="ECO:0007669"/>
    <property type="project" value="InterPro"/>
</dbReference>
<dbReference type="GO" id="GO:0005886">
    <property type="term" value="C:plasma membrane"/>
    <property type="evidence" value="ECO:0007669"/>
    <property type="project" value="TreeGrafter"/>
</dbReference>
<organism evidence="12 13">
    <name type="scientific">Brachionus plicatilis</name>
    <name type="common">Marine rotifer</name>
    <name type="synonym">Brachionus muelleri</name>
    <dbReference type="NCBI Taxonomy" id="10195"/>
    <lineage>
        <taxon>Eukaryota</taxon>
        <taxon>Metazoa</taxon>
        <taxon>Spiralia</taxon>
        <taxon>Gnathifera</taxon>
        <taxon>Rotifera</taxon>
        <taxon>Eurotatoria</taxon>
        <taxon>Monogononta</taxon>
        <taxon>Pseudotrocha</taxon>
        <taxon>Ploima</taxon>
        <taxon>Brachionidae</taxon>
        <taxon>Brachionus</taxon>
    </lineage>
</organism>
<feature type="transmembrane region" description="Helical" evidence="9">
    <location>
        <begin position="745"/>
        <end position="766"/>
    </location>
</feature>
<feature type="transmembrane region" description="Helical" evidence="9">
    <location>
        <begin position="625"/>
        <end position="652"/>
    </location>
</feature>
<gene>
    <name evidence="12" type="ORF">BpHYR1_015780</name>
</gene>
<dbReference type="Gene3D" id="1.20.1070.10">
    <property type="entry name" value="Rhodopsin 7-helix transmembrane proteins"/>
    <property type="match status" value="1"/>
</dbReference>
<evidence type="ECO:0000313" key="13">
    <source>
        <dbReference type="Proteomes" id="UP000276133"/>
    </source>
</evidence>
<keyword evidence="6 12" id="KW-0675">Receptor</keyword>
<evidence type="ECO:0000256" key="4">
    <source>
        <dbReference type="ARBA" id="ARBA00022989"/>
    </source>
</evidence>
<keyword evidence="10" id="KW-0732">Signal</keyword>
<comment type="similarity">
    <text evidence="2">Belongs to the G-protein coupled receptor 2 family. Adhesion G-protein coupled receptor (ADGR) subfamily.</text>
</comment>
<protein>
    <submittedName>
        <fullName evidence="12">Adhesion G-coupled receptor A3</fullName>
    </submittedName>
</protein>
<feature type="transmembrane region" description="Helical" evidence="9">
    <location>
        <begin position="499"/>
        <end position="518"/>
    </location>
</feature>
<evidence type="ECO:0000256" key="5">
    <source>
        <dbReference type="ARBA" id="ARBA00023136"/>
    </source>
</evidence>
<evidence type="ECO:0000256" key="9">
    <source>
        <dbReference type="SAM" id="Phobius"/>
    </source>
</evidence>
<dbReference type="Pfam" id="PF00002">
    <property type="entry name" value="7tm_2"/>
    <property type="match status" value="1"/>
</dbReference>
<comment type="subcellular location">
    <subcellularLocation>
        <location evidence="1">Membrane</location>
        <topology evidence="1">Multi-pass membrane protein</topology>
    </subcellularLocation>
</comment>
<keyword evidence="5 9" id="KW-0472">Membrane</keyword>